<organism evidence="1 2">
    <name type="scientific">Methylomonas paludis</name>
    <dbReference type="NCBI Taxonomy" id="1173101"/>
    <lineage>
        <taxon>Bacteria</taxon>
        <taxon>Pseudomonadati</taxon>
        <taxon>Pseudomonadota</taxon>
        <taxon>Gammaproteobacteria</taxon>
        <taxon>Methylococcales</taxon>
        <taxon>Methylococcaceae</taxon>
        <taxon>Methylomonas</taxon>
    </lineage>
</organism>
<dbReference type="RefSeq" id="WP_215582506.1">
    <property type="nucleotide sequence ID" value="NZ_CP073754.1"/>
</dbReference>
<proteinExistence type="predicted"/>
<name>A0A975MNN5_9GAMM</name>
<dbReference type="PANTHER" id="PTHR38765:SF1">
    <property type="entry name" value="DUF484 DOMAIN-CONTAINING PROTEIN"/>
    <property type="match status" value="1"/>
</dbReference>
<gene>
    <name evidence="1" type="ORF">KEF85_00275</name>
</gene>
<dbReference type="InterPro" id="IPR007435">
    <property type="entry name" value="DUF484"/>
</dbReference>
<reference evidence="1" key="1">
    <citation type="submission" date="2021-04" db="EMBL/GenBank/DDBJ databases">
        <title>Draft genome sequence data of methanotrophic Methylovulum sp. strain S1L and Methylomonas sp. strain S2AM isolated from boreal lake water columns.</title>
        <authorList>
            <person name="Rissanen A.J."/>
            <person name="Mangayil R."/>
            <person name="Svenning M.M."/>
            <person name="Khanongnuch R."/>
        </authorList>
    </citation>
    <scope>NUCLEOTIDE SEQUENCE</scope>
    <source>
        <strain evidence="1">S2AM</strain>
    </source>
</reference>
<dbReference type="KEGG" id="mpad:KEF85_00275"/>
<dbReference type="Proteomes" id="UP000676649">
    <property type="component" value="Chromosome"/>
</dbReference>
<dbReference type="Pfam" id="PF04340">
    <property type="entry name" value="DUF484"/>
    <property type="match status" value="1"/>
</dbReference>
<dbReference type="PANTHER" id="PTHR38765">
    <property type="entry name" value="DUF484 DOMAIN-CONTAINING PROTEIN"/>
    <property type="match status" value="1"/>
</dbReference>
<accession>A0A975MNN5</accession>
<sequence length="229" mass="25795">MSNDENRSVSEAEVSAYLREHPDFFQNQLELLAEMQIPHPSGNAVSLIAKQLEIFRAKHQEQENQLTLLIDIARENDAAFNRMHELTLAMLEAVTINEVLINLGEVLAECFLTDFVAVKIITEQDVDVDNRIMVHSADPVLKHFANELRNNQAKCGRPTLAQAQLLFAEQAFEVKSCAIIPMVFTELEGIIGIGSRDEQRFHHSMGSLFLTQMSEIIGTRLISLLRPQA</sequence>
<protein>
    <submittedName>
        <fullName evidence="1">DUF484 family protein</fullName>
    </submittedName>
</protein>
<dbReference type="InterPro" id="IPR029016">
    <property type="entry name" value="GAF-like_dom_sf"/>
</dbReference>
<dbReference type="Gene3D" id="3.30.450.40">
    <property type="match status" value="1"/>
</dbReference>
<evidence type="ECO:0000313" key="2">
    <source>
        <dbReference type="Proteomes" id="UP000676649"/>
    </source>
</evidence>
<dbReference type="AlphaFoldDB" id="A0A975MNN5"/>
<keyword evidence="2" id="KW-1185">Reference proteome</keyword>
<evidence type="ECO:0000313" key="1">
    <source>
        <dbReference type="EMBL" id="QWF70979.1"/>
    </source>
</evidence>
<dbReference type="EMBL" id="CP073754">
    <property type="protein sequence ID" value="QWF70979.1"/>
    <property type="molecule type" value="Genomic_DNA"/>
</dbReference>